<dbReference type="eggNOG" id="COG1609">
    <property type="taxonomic scope" value="Bacteria"/>
</dbReference>
<evidence type="ECO:0000313" key="6">
    <source>
        <dbReference type="EMBL" id="AHW64609.1"/>
    </source>
</evidence>
<organism evidence="6 7">
    <name type="scientific">Corynebacterium glyciniphilum AJ 3170</name>
    <dbReference type="NCBI Taxonomy" id="1404245"/>
    <lineage>
        <taxon>Bacteria</taxon>
        <taxon>Bacillati</taxon>
        <taxon>Actinomycetota</taxon>
        <taxon>Actinomycetes</taxon>
        <taxon>Mycobacteriales</taxon>
        <taxon>Corynebacteriaceae</taxon>
        <taxon>Corynebacterium</taxon>
    </lineage>
</organism>
<dbReference type="STRING" id="1404245.CGLY_10820"/>
<dbReference type="SUPFAM" id="SSF53822">
    <property type="entry name" value="Periplasmic binding protein-like I"/>
    <property type="match status" value="1"/>
</dbReference>
<evidence type="ECO:0000256" key="2">
    <source>
        <dbReference type="ARBA" id="ARBA00023015"/>
    </source>
</evidence>
<dbReference type="Pfam" id="PF00356">
    <property type="entry name" value="LacI"/>
    <property type="match status" value="1"/>
</dbReference>
<dbReference type="InterPro" id="IPR000843">
    <property type="entry name" value="HTH_LacI"/>
</dbReference>
<dbReference type="AlphaFoldDB" id="X5DTJ9"/>
<dbReference type="Gene3D" id="1.10.260.40">
    <property type="entry name" value="lambda repressor-like DNA-binding domains"/>
    <property type="match status" value="1"/>
</dbReference>
<dbReference type="SMART" id="SM00354">
    <property type="entry name" value="HTH_LACI"/>
    <property type="match status" value="1"/>
</dbReference>
<name>X5DTJ9_9CORY</name>
<dbReference type="SUPFAM" id="SSF47413">
    <property type="entry name" value="lambda repressor-like DNA-binding domains"/>
    <property type="match status" value="1"/>
</dbReference>
<reference evidence="6 7" key="1">
    <citation type="journal article" date="2015" name="Int. J. Syst. Evol. Microbiol.">
        <title>Revisiting Corynebacterium glyciniphilum (ex Kubota et al., 1972) sp. nov., nom. rev., isolated from putrefied banana.</title>
        <authorList>
            <person name="Al-Dilaimi A."/>
            <person name="Bednarz H."/>
            <person name="Lomker A."/>
            <person name="Niehaus K."/>
            <person name="Kalinowski J."/>
            <person name="Ruckert C."/>
        </authorList>
    </citation>
    <scope>NUCLEOTIDE SEQUENCE [LARGE SCALE GENOMIC DNA]</scope>
    <source>
        <strain evidence="6">AJ 3170</strain>
    </source>
</reference>
<dbReference type="Pfam" id="PF13377">
    <property type="entry name" value="Peripla_BP_3"/>
    <property type="match status" value="1"/>
</dbReference>
<dbReference type="HOGENOM" id="CLU_037628_6_1_11"/>
<dbReference type="GO" id="GO:0000976">
    <property type="term" value="F:transcription cis-regulatory region binding"/>
    <property type="evidence" value="ECO:0007669"/>
    <property type="project" value="TreeGrafter"/>
</dbReference>
<keyword evidence="1" id="KW-0678">Repressor</keyword>
<gene>
    <name evidence="6" type="ORF">CGLY_10820</name>
</gene>
<accession>X5DTJ9</accession>
<dbReference type="PROSITE" id="PS50932">
    <property type="entry name" value="HTH_LACI_2"/>
    <property type="match status" value="1"/>
</dbReference>
<keyword evidence="2" id="KW-0805">Transcription regulation</keyword>
<dbReference type="InterPro" id="IPR028082">
    <property type="entry name" value="Peripla_BP_I"/>
</dbReference>
<dbReference type="CDD" id="cd01392">
    <property type="entry name" value="HTH_LacI"/>
    <property type="match status" value="1"/>
</dbReference>
<dbReference type="KEGG" id="cgy:CGLY_10820"/>
<dbReference type="InterPro" id="IPR010982">
    <property type="entry name" value="Lambda_DNA-bd_dom_sf"/>
</dbReference>
<dbReference type="EMBL" id="CP006842">
    <property type="protein sequence ID" value="AHW64609.1"/>
    <property type="molecule type" value="Genomic_DNA"/>
</dbReference>
<sequence length="330" mass="34964">MVTSFDVARLAGVSQPTVSRAMRGDPRVSGKTRAKVEDAARTLGYVPSAAGRALSSGRTSRIGLLVTDLTNEFYHRMIGPVVARVSERQHEVVLIADDGDVDAVITRISSLGLDGVILATTTTDSMVPYKLRERSVPFVYFNRVAPAVPADAAVVDVTVGLTEMVEKIVAAGYSKVGAVLGPGNATTGTQRAEQLFALLGEHGIVVPSSYRTQGDFDVVSGSGGFRTLMALEDPPEVIVCGNDVVAIGAVNEAVRTGVSIPDDVAVVGFDDLPEAAWPVFSLSTVGFDLNDLVRMAVDLLFDRIAAPEAEYRTQYVTSYFVTRSSLPVGP</sequence>
<keyword evidence="3" id="KW-0238">DNA-binding</keyword>
<evidence type="ECO:0000259" key="5">
    <source>
        <dbReference type="PROSITE" id="PS50932"/>
    </source>
</evidence>
<dbReference type="GO" id="GO:0003700">
    <property type="term" value="F:DNA-binding transcription factor activity"/>
    <property type="evidence" value="ECO:0007669"/>
    <property type="project" value="TreeGrafter"/>
</dbReference>
<dbReference type="PANTHER" id="PTHR30146:SF148">
    <property type="entry name" value="HTH-TYPE TRANSCRIPTIONAL REPRESSOR PURR-RELATED"/>
    <property type="match status" value="1"/>
</dbReference>
<dbReference type="Gene3D" id="3.40.50.2300">
    <property type="match status" value="2"/>
</dbReference>
<proteinExistence type="predicted"/>
<dbReference type="PANTHER" id="PTHR30146">
    <property type="entry name" value="LACI-RELATED TRANSCRIPTIONAL REPRESSOR"/>
    <property type="match status" value="1"/>
</dbReference>
<evidence type="ECO:0000256" key="4">
    <source>
        <dbReference type="ARBA" id="ARBA00023163"/>
    </source>
</evidence>
<protein>
    <submittedName>
        <fullName evidence="6">Transcriptional regulator, LacI-family</fullName>
    </submittedName>
</protein>
<keyword evidence="7" id="KW-1185">Reference proteome</keyword>
<feature type="domain" description="HTH lacI-type" evidence="5">
    <location>
        <begin position="2"/>
        <end position="56"/>
    </location>
</feature>
<dbReference type="Proteomes" id="UP000023703">
    <property type="component" value="Chromosome"/>
</dbReference>
<dbReference type="InterPro" id="IPR046335">
    <property type="entry name" value="LacI/GalR-like_sensor"/>
</dbReference>
<evidence type="ECO:0000313" key="7">
    <source>
        <dbReference type="Proteomes" id="UP000023703"/>
    </source>
</evidence>
<keyword evidence="4" id="KW-0804">Transcription</keyword>
<evidence type="ECO:0000256" key="3">
    <source>
        <dbReference type="ARBA" id="ARBA00023125"/>
    </source>
</evidence>
<evidence type="ECO:0000256" key="1">
    <source>
        <dbReference type="ARBA" id="ARBA00022491"/>
    </source>
</evidence>